<evidence type="ECO:0000313" key="2">
    <source>
        <dbReference type="Proteomes" id="UP000661691"/>
    </source>
</evidence>
<dbReference type="EMBL" id="JACXAH010000003">
    <property type="protein sequence ID" value="MBD1371361.1"/>
    <property type="molecule type" value="Genomic_DNA"/>
</dbReference>
<organism evidence="1 2">
    <name type="scientific">Polycladospora coralii</name>
    <dbReference type="NCBI Taxonomy" id="2771432"/>
    <lineage>
        <taxon>Bacteria</taxon>
        <taxon>Bacillati</taxon>
        <taxon>Bacillota</taxon>
        <taxon>Bacilli</taxon>
        <taxon>Bacillales</taxon>
        <taxon>Thermoactinomycetaceae</taxon>
        <taxon>Polycladospora</taxon>
    </lineage>
</organism>
<dbReference type="Proteomes" id="UP000661691">
    <property type="component" value="Unassembled WGS sequence"/>
</dbReference>
<comment type="caution">
    <text evidence="1">The sequence shown here is derived from an EMBL/GenBank/DDBJ whole genome shotgun (WGS) entry which is preliminary data.</text>
</comment>
<dbReference type="Gene3D" id="2.130.10.10">
    <property type="entry name" value="YVTN repeat-like/Quinoprotein amine dehydrogenase"/>
    <property type="match status" value="1"/>
</dbReference>
<protein>
    <submittedName>
        <fullName evidence="1">Uncharacterized protein</fullName>
    </submittedName>
</protein>
<keyword evidence="2" id="KW-1185">Reference proteome</keyword>
<dbReference type="AlphaFoldDB" id="A0A926N7D1"/>
<dbReference type="SUPFAM" id="SSF82171">
    <property type="entry name" value="DPP6 N-terminal domain-like"/>
    <property type="match status" value="1"/>
</dbReference>
<dbReference type="RefSeq" id="WP_191141503.1">
    <property type="nucleotide sequence ID" value="NZ_JACXAH010000003.1"/>
</dbReference>
<name>A0A926N7D1_9BACL</name>
<reference evidence="1" key="1">
    <citation type="submission" date="2020-09" db="EMBL/GenBank/DDBJ databases">
        <title>A novel bacterium of genus Hazenella, isolated from South China Sea.</title>
        <authorList>
            <person name="Huang H."/>
            <person name="Mo K."/>
            <person name="Hu Y."/>
        </authorList>
    </citation>
    <scope>NUCLEOTIDE SEQUENCE</scope>
    <source>
        <strain evidence="1">IB182357</strain>
    </source>
</reference>
<dbReference type="InterPro" id="IPR015943">
    <property type="entry name" value="WD40/YVTN_repeat-like_dom_sf"/>
</dbReference>
<evidence type="ECO:0000313" key="1">
    <source>
        <dbReference type="EMBL" id="MBD1371361.1"/>
    </source>
</evidence>
<proteinExistence type="predicted"/>
<gene>
    <name evidence="1" type="ORF">IC620_03210</name>
</gene>
<sequence>MSKHVPKELGEWLEYYIKKQIVRLHPERDELFIAHESGQLDRYCYLPTPQLKMKIQISEISDVSIAPDGKSLFLFNPVDKQIEIRCVENLSLLRTIKNKYLNGDFLSPVGISHDGKWIFVESYMNLGGIDEQEGLVWINMETEQIHTQTWKELGYNKYDMLGYEYGYVEQMVISPDQQQLAVNEWLDGYAFLHLYSNWLAGSEKTSQTVEESPLSQFAWSANFSYITDLGYHPSSNYLILFSTLEKGRVWIDNPTQDTSVGCVGELIAVSAQERKELWRVPIDSRFTESKEGVVEGRFHNGYAGKLLVGETEVVITAPNGQLLFFDSETGSFKRKMKVNGDYIFALGWHRDGDKIRVATDQEIQVIEW</sequence>
<accession>A0A926N7D1</accession>